<comment type="caution">
    <text evidence="2">The sequence shown here is derived from an EMBL/GenBank/DDBJ whole genome shotgun (WGS) entry which is preliminary data.</text>
</comment>
<keyword evidence="3" id="KW-1185">Reference proteome</keyword>
<proteinExistence type="predicted"/>
<protein>
    <submittedName>
        <fullName evidence="2">Uncharacterized protein</fullName>
    </submittedName>
</protein>
<feature type="region of interest" description="Disordered" evidence="1">
    <location>
        <begin position="1"/>
        <end position="98"/>
    </location>
</feature>
<feature type="non-terminal residue" evidence="2">
    <location>
        <position position="160"/>
    </location>
</feature>
<dbReference type="Proteomes" id="UP000837857">
    <property type="component" value="Unassembled WGS sequence"/>
</dbReference>
<reference evidence="2" key="1">
    <citation type="submission" date="2022-03" db="EMBL/GenBank/DDBJ databases">
        <authorList>
            <person name="Martin H S."/>
        </authorList>
    </citation>
    <scope>NUCLEOTIDE SEQUENCE [LARGE SCALE GENOMIC DNA]</scope>
</reference>
<evidence type="ECO:0000313" key="3">
    <source>
        <dbReference type="Proteomes" id="UP000837857"/>
    </source>
</evidence>
<gene>
    <name evidence="2" type="ORF">IPOD504_LOCUS17713</name>
</gene>
<accession>A0ABN8JAB5</accession>
<sequence length="160" mass="17772">MFGFRTPAKRVTGDEREISPISPREGPSTAAPSPKDQIQRSKVRRSIGDWEAEINTGPQGKGTKLVPAARSKTNIAPSSSSRPSPERGGASPVKNKTTYVDRVAEARACLNKAKLHLSNSRNLKTDIKNDSKQRNMKYQKDTLKEQINDKVKRKVKEKAF</sequence>
<evidence type="ECO:0000256" key="1">
    <source>
        <dbReference type="SAM" id="MobiDB-lite"/>
    </source>
</evidence>
<name>A0ABN8JAB5_9NEOP</name>
<evidence type="ECO:0000313" key="2">
    <source>
        <dbReference type="EMBL" id="CAH2079472.1"/>
    </source>
</evidence>
<organism evidence="2 3">
    <name type="scientific">Iphiclides podalirius</name>
    <name type="common">scarce swallowtail</name>
    <dbReference type="NCBI Taxonomy" id="110791"/>
    <lineage>
        <taxon>Eukaryota</taxon>
        <taxon>Metazoa</taxon>
        <taxon>Ecdysozoa</taxon>
        <taxon>Arthropoda</taxon>
        <taxon>Hexapoda</taxon>
        <taxon>Insecta</taxon>
        <taxon>Pterygota</taxon>
        <taxon>Neoptera</taxon>
        <taxon>Endopterygota</taxon>
        <taxon>Lepidoptera</taxon>
        <taxon>Glossata</taxon>
        <taxon>Ditrysia</taxon>
        <taxon>Papilionoidea</taxon>
        <taxon>Papilionidae</taxon>
        <taxon>Papilioninae</taxon>
        <taxon>Iphiclides</taxon>
    </lineage>
</organism>
<dbReference type="EMBL" id="CAKOGK010000061">
    <property type="protein sequence ID" value="CAH2079472.1"/>
    <property type="molecule type" value="Genomic_DNA"/>
</dbReference>
<feature type="compositionally biased region" description="Low complexity" evidence="1">
    <location>
        <begin position="76"/>
        <end position="92"/>
    </location>
</feature>